<feature type="chain" id="PRO_5036402837" description="MATH domain-containing protein" evidence="2">
    <location>
        <begin position="28"/>
        <end position="266"/>
    </location>
</feature>
<dbReference type="SUPFAM" id="SSF49599">
    <property type="entry name" value="TRAF domain-like"/>
    <property type="match status" value="1"/>
</dbReference>
<organism evidence="4">
    <name type="scientific">Darwinula stevensoni</name>
    <dbReference type="NCBI Taxonomy" id="69355"/>
    <lineage>
        <taxon>Eukaryota</taxon>
        <taxon>Metazoa</taxon>
        <taxon>Ecdysozoa</taxon>
        <taxon>Arthropoda</taxon>
        <taxon>Crustacea</taxon>
        <taxon>Oligostraca</taxon>
        <taxon>Ostracoda</taxon>
        <taxon>Podocopa</taxon>
        <taxon>Podocopida</taxon>
        <taxon>Darwinulocopina</taxon>
        <taxon>Darwinuloidea</taxon>
        <taxon>Darwinulidae</taxon>
        <taxon>Darwinula</taxon>
    </lineage>
</organism>
<dbReference type="Gene3D" id="2.60.210.10">
    <property type="entry name" value="Apoptosis, Tumor Necrosis Factor Receptor Associated Protein 2, Chain A"/>
    <property type="match status" value="1"/>
</dbReference>
<dbReference type="Pfam" id="PF21355">
    <property type="entry name" value="TRAF-mep_MATH"/>
    <property type="match status" value="1"/>
</dbReference>
<evidence type="ECO:0000256" key="1">
    <source>
        <dbReference type="SAM" id="MobiDB-lite"/>
    </source>
</evidence>
<dbReference type="InterPro" id="IPR049342">
    <property type="entry name" value="TRAF1-6_MATH_dom"/>
</dbReference>
<evidence type="ECO:0000313" key="5">
    <source>
        <dbReference type="Proteomes" id="UP000677054"/>
    </source>
</evidence>
<reference evidence="4" key="1">
    <citation type="submission" date="2020-11" db="EMBL/GenBank/DDBJ databases">
        <authorList>
            <person name="Tran Van P."/>
        </authorList>
    </citation>
    <scope>NUCLEOTIDE SEQUENCE</scope>
</reference>
<evidence type="ECO:0000313" key="4">
    <source>
        <dbReference type="EMBL" id="CAD7251271.1"/>
    </source>
</evidence>
<dbReference type="PROSITE" id="PS50144">
    <property type="entry name" value="MATH"/>
    <property type="match status" value="1"/>
</dbReference>
<dbReference type="EMBL" id="CAJPEV010003413">
    <property type="protein sequence ID" value="CAG0899701.1"/>
    <property type="molecule type" value="Genomic_DNA"/>
</dbReference>
<sequence>MGIRGLRRRSIELLSFLLCFGITLLHGKPSALPPIPTEEEFDSPISNTTDAEQENAKSNATRNLCTATTKTKKDISLCLQYLSTNLQELSSRFNQFVEGTNFHDSERVFVYDWRVPLETMENYALGEELISERFYIAPGGYRMFLSTFPAGDANADDSYLKYVNVFAGVARGVHDDLLAWPFVLKFQLILVDQTDASPVDADVGIDPRRICLDENGDIGDTFTKPVTPFNDGNGCGTRTLIEREEIFTRHYIKDKHLVFRLKVFLP</sequence>
<feature type="compositionally biased region" description="Polar residues" evidence="1">
    <location>
        <begin position="44"/>
        <end position="58"/>
    </location>
</feature>
<feature type="signal peptide" evidence="2">
    <location>
        <begin position="1"/>
        <end position="27"/>
    </location>
</feature>
<dbReference type="EMBL" id="LR902930">
    <property type="protein sequence ID" value="CAD7251271.1"/>
    <property type="molecule type" value="Genomic_DNA"/>
</dbReference>
<dbReference type="OrthoDB" id="6475149at2759"/>
<dbReference type="InterPro" id="IPR008974">
    <property type="entry name" value="TRAF-like"/>
</dbReference>
<evidence type="ECO:0000256" key="2">
    <source>
        <dbReference type="SAM" id="SignalP"/>
    </source>
</evidence>
<gene>
    <name evidence="4" type="ORF">DSTB1V02_LOCUS11038</name>
</gene>
<accession>A0A7R9ABZ3</accession>
<dbReference type="InterPro" id="IPR002083">
    <property type="entry name" value="MATH/TRAF_dom"/>
</dbReference>
<keyword evidence="5" id="KW-1185">Reference proteome</keyword>
<keyword evidence="2" id="KW-0732">Signal</keyword>
<feature type="domain" description="MATH" evidence="3">
    <location>
        <begin position="108"/>
        <end position="263"/>
    </location>
</feature>
<proteinExistence type="predicted"/>
<dbReference type="AlphaFoldDB" id="A0A7R9ABZ3"/>
<protein>
    <recommendedName>
        <fullName evidence="3">MATH domain-containing protein</fullName>
    </recommendedName>
</protein>
<feature type="region of interest" description="Disordered" evidence="1">
    <location>
        <begin position="37"/>
        <end position="58"/>
    </location>
</feature>
<evidence type="ECO:0000259" key="3">
    <source>
        <dbReference type="PROSITE" id="PS50144"/>
    </source>
</evidence>
<name>A0A7R9ABZ3_9CRUS</name>
<dbReference type="Proteomes" id="UP000677054">
    <property type="component" value="Unassembled WGS sequence"/>
</dbReference>